<dbReference type="Gene3D" id="1.10.238.10">
    <property type="entry name" value="EF-hand"/>
    <property type="match status" value="1"/>
</dbReference>
<dbReference type="PANTHER" id="PTHR46763">
    <property type="entry name" value="DYNEIN REGULATORY COMPLEX PROTEIN 8"/>
    <property type="match status" value="1"/>
</dbReference>
<dbReference type="GO" id="GO:0043226">
    <property type="term" value="C:organelle"/>
    <property type="evidence" value="ECO:0007669"/>
    <property type="project" value="UniProtKB-ARBA"/>
</dbReference>
<dbReference type="GO" id="GO:0005509">
    <property type="term" value="F:calcium ion binding"/>
    <property type="evidence" value="ECO:0007669"/>
    <property type="project" value="InterPro"/>
</dbReference>
<dbReference type="GeneID" id="102215449"/>
<accession>A0A9Y3R1U3</accession>
<dbReference type="AlphaFoldDB" id="A0A9Y3R1U3"/>
<dbReference type="InterPro" id="IPR002048">
    <property type="entry name" value="EF_hand_dom"/>
</dbReference>
<dbReference type="RefSeq" id="XP_005733346.1">
    <property type="nucleotide sequence ID" value="XM_005733289.1"/>
</dbReference>
<name>A0A9Y3R1U3_9CICH</name>
<proteinExistence type="predicted"/>
<dbReference type="PANTHER" id="PTHR46763:SF1">
    <property type="entry name" value="DYNEIN REGULATORY COMPLEX PROTEIN 8"/>
    <property type="match status" value="1"/>
</dbReference>
<reference evidence="4" key="1">
    <citation type="submission" date="2025-08" db="UniProtKB">
        <authorList>
            <consortium name="RefSeq"/>
        </authorList>
    </citation>
    <scope>IDENTIFICATION</scope>
</reference>
<dbReference type="SMART" id="SM00054">
    <property type="entry name" value="EFh"/>
    <property type="match status" value="2"/>
</dbReference>
<dbReference type="FunFam" id="1.10.238.10:FF:000178">
    <property type="entry name" value="Calmodulin-2 A"/>
    <property type="match status" value="1"/>
</dbReference>
<keyword evidence="1" id="KW-0677">Repeat</keyword>
<keyword evidence="3" id="KW-1185">Reference proteome</keyword>
<dbReference type="CTD" id="84288"/>
<organism evidence="3 4">
    <name type="scientific">Pundamilia nyererei</name>
    <dbReference type="NCBI Taxonomy" id="303518"/>
    <lineage>
        <taxon>Eukaryota</taxon>
        <taxon>Metazoa</taxon>
        <taxon>Chordata</taxon>
        <taxon>Craniata</taxon>
        <taxon>Vertebrata</taxon>
        <taxon>Euteleostomi</taxon>
        <taxon>Actinopterygii</taxon>
        <taxon>Neopterygii</taxon>
        <taxon>Teleostei</taxon>
        <taxon>Neoteleostei</taxon>
        <taxon>Acanthomorphata</taxon>
        <taxon>Ovalentaria</taxon>
        <taxon>Cichlomorphae</taxon>
        <taxon>Cichliformes</taxon>
        <taxon>Cichlidae</taxon>
        <taxon>African cichlids</taxon>
        <taxon>Pseudocrenilabrinae</taxon>
        <taxon>Haplochromini</taxon>
        <taxon>Pundamilia</taxon>
    </lineage>
</organism>
<evidence type="ECO:0000256" key="1">
    <source>
        <dbReference type="ARBA" id="ARBA00022737"/>
    </source>
</evidence>
<feature type="domain" description="EF-hand" evidence="2">
    <location>
        <begin position="41"/>
        <end position="76"/>
    </location>
</feature>
<feature type="domain" description="EF-hand" evidence="2">
    <location>
        <begin position="118"/>
        <end position="153"/>
    </location>
</feature>
<dbReference type="PROSITE" id="PS50222">
    <property type="entry name" value="EF_HAND_2"/>
    <property type="match status" value="2"/>
</dbReference>
<evidence type="ECO:0000313" key="4">
    <source>
        <dbReference type="RefSeq" id="XP_005733346.1"/>
    </source>
</evidence>
<dbReference type="Proteomes" id="UP000695023">
    <property type="component" value="Unplaced"/>
</dbReference>
<dbReference type="SUPFAM" id="SSF47473">
    <property type="entry name" value="EF-hand"/>
    <property type="match status" value="1"/>
</dbReference>
<protein>
    <submittedName>
        <fullName evidence="4">Dynein regulatory complex protein 8 isoform X2</fullName>
    </submittedName>
</protein>
<gene>
    <name evidence="4" type="primary">drc8</name>
</gene>
<dbReference type="InterPro" id="IPR011992">
    <property type="entry name" value="EF-hand-dom_pair"/>
</dbReference>
<evidence type="ECO:0000259" key="2">
    <source>
        <dbReference type="PROSITE" id="PS50222"/>
    </source>
</evidence>
<sequence>MANVRGVELVPCHTVAGQQKGDRTNMAENSKSAEATVLNTKVLKKLKGAFQAFDTKSDNTVDIKEIGTIFYSLGFFPTQADLQKFTSEVEDERSGYIHWDRFLPAMTKVLLEDKFPPISDELLLQAFEVLDKEKRGYLEPEELTNYMTKEGRSARLRLDFSPYHIR</sequence>
<evidence type="ECO:0000313" key="3">
    <source>
        <dbReference type="Proteomes" id="UP000695023"/>
    </source>
</evidence>